<evidence type="ECO:0000313" key="2">
    <source>
        <dbReference type="EMBL" id="AAM36369.1"/>
    </source>
</evidence>
<feature type="region of interest" description="Disordered" evidence="1">
    <location>
        <begin position="1"/>
        <end position="27"/>
    </location>
</feature>
<evidence type="ECO:0000256" key="1">
    <source>
        <dbReference type="SAM" id="MobiDB-lite"/>
    </source>
</evidence>
<name>A0AAI7ZEI7_XANAC</name>
<gene>
    <name evidence="2" type="ordered locus">XAC1500</name>
</gene>
<evidence type="ECO:0000313" key="3">
    <source>
        <dbReference type="Proteomes" id="UP000000576"/>
    </source>
</evidence>
<sequence length="172" mass="18839">MAEPKCLPPLLHTGGEDDTNTASVGRSHTPRMNVSYVVRKLRCPYVTFSVSFASLQPPWLHPPKAKDPTMSKLHVSLVTLLIAGLTACLAGGPAQTEREHAFLQYVKDNGSDDARIEDFKSGKCTKAEDAPSFSCDVSAKVRAMGRDFGHEMDGVYTFTQVGGVWKVTRRIQ</sequence>
<reference evidence="2 3" key="1">
    <citation type="journal article" date="2002" name="Nature">
        <title>Comparison of the genomes of two Xanthomonas pathogens with differing host specificities.</title>
        <authorList>
            <person name="da Silva A.C."/>
            <person name="Ferro J.A."/>
            <person name="Reinach F.C."/>
            <person name="Farah C.S."/>
            <person name="Furlan L.R."/>
            <person name="Quaggio R.B."/>
            <person name="Monteiro-Vitorello C.B."/>
            <person name="Van Sluys M.A."/>
            <person name="Almeida N.F."/>
            <person name="Alves L.M."/>
            <person name="do Amaral A.M."/>
            <person name="Bertolini M.C."/>
            <person name="Camargo L.E."/>
            <person name="Camarotte G."/>
            <person name="Cannavan F."/>
            <person name="Cardozo J."/>
            <person name="Chambergo F."/>
            <person name="Ciapina L.P."/>
            <person name="Cicarelli R.M."/>
            <person name="Coutinho L.L."/>
            <person name="Cursino-Santos J.R."/>
            <person name="El-Dorry H."/>
            <person name="Faria J.B."/>
            <person name="Ferreira A.J."/>
            <person name="Ferreira R.C."/>
            <person name="Ferro M.I."/>
            <person name="Formighieri E.F."/>
            <person name="Franco M.C."/>
            <person name="Greggio C.C."/>
            <person name="Gruber A."/>
            <person name="Katsuyama A.M."/>
            <person name="Kishi L.T."/>
            <person name="Leite R.P."/>
            <person name="Lemos E.G."/>
            <person name="Lemos M.V."/>
            <person name="Locali E.C."/>
            <person name="Machado M.A."/>
            <person name="Madeira A.M."/>
            <person name="Martinez-Rossi N.M."/>
            <person name="Martins E.C."/>
            <person name="Meidanis J."/>
            <person name="Menck C.F."/>
            <person name="Miyaki C.Y."/>
            <person name="Moon D.H."/>
            <person name="Moreira L.M."/>
            <person name="Novo M.T."/>
            <person name="Okura V.K."/>
            <person name="Oliveira M.C."/>
            <person name="Oliveira V.R."/>
            <person name="Pereira H.A."/>
            <person name="Rossi A."/>
            <person name="Sena J.A."/>
            <person name="Silva C."/>
            <person name="de Souza R.F."/>
            <person name="Spinola L.A."/>
            <person name="Takita M.A."/>
            <person name="Tamura R.E."/>
            <person name="Teixeira E.C."/>
            <person name="Tezza R.I."/>
            <person name="Trindade dos Santos M."/>
            <person name="Truffi D."/>
            <person name="Tsai S.M."/>
            <person name="White F.F."/>
            <person name="Setubal J.C."/>
            <person name="Kitajima J.P."/>
        </authorList>
    </citation>
    <scope>NUCLEOTIDE SEQUENCE [LARGE SCALE GENOMIC DNA]</scope>
    <source>
        <strain evidence="2 3">306</strain>
    </source>
</reference>
<protein>
    <submittedName>
        <fullName evidence="2">Uncharacterized protein</fullName>
    </submittedName>
</protein>
<dbReference type="KEGG" id="xac:XAC1500"/>
<proteinExistence type="predicted"/>
<organism evidence="2 3">
    <name type="scientific">Xanthomonas axonopodis pv. citri (strain 306)</name>
    <dbReference type="NCBI Taxonomy" id="190486"/>
    <lineage>
        <taxon>Bacteria</taxon>
        <taxon>Pseudomonadati</taxon>
        <taxon>Pseudomonadota</taxon>
        <taxon>Gammaproteobacteria</taxon>
        <taxon>Lysobacterales</taxon>
        <taxon>Lysobacteraceae</taxon>
        <taxon>Xanthomonas</taxon>
    </lineage>
</organism>
<dbReference type="Proteomes" id="UP000000576">
    <property type="component" value="Chromosome"/>
</dbReference>
<dbReference type="EMBL" id="AE008923">
    <property type="protein sequence ID" value="AAM36369.1"/>
    <property type="molecule type" value="Genomic_DNA"/>
</dbReference>
<accession>A0AAI7ZEI7</accession>
<dbReference type="AlphaFoldDB" id="A0AAI7ZEI7"/>